<dbReference type="Bgee" id="ENSOCUG00000017171">
    <property type="expression patterns" value="Expressed in liver and 6 other cell types or tissues"/>
</dbReference>
<dbReference type="OMA" id="EEACNFH"/>
<reference evidence="9" key="3">
    <citation type="submission" date="2025-05" db="UniProtKB">
        <authorList>
            <consortium name="Ensembl"/>
        </authorList>
    </citation>
    <scope>IDENTIFICATION</scope>
    <source>
        <strain evidence="9">Thorbecke</strain>
    </source>
</reference>
<dbReference type="SUPFAM" id="SSF50353">
    <property type="entry name" value="Cytokine"/>
    <property type="match status" value="1"/>
</dbReference>
<dbReference type="InterPro" id="IPR002209">
    <property type="entry name" value="Fibroblast_GF_fam"/>
</dbReference>
<dbReference type="PRINTS" id="PR00263">
    <property type="entry name" value="HBGFFGF"/>
</dbReference>
<keyword evidence="10" id="KW-1185">Reference proteome</keyword>
<feature type="compositionally biased region" description="Pro residues" evidence="7">
    <location>
        <begin position="168"/>
        <end position="178"/>
    </location>
</feature>
<accession>G1TD53</accession>
<evidence type="ECO:0000256" key="7">
    <source>
        <dbReference type="SAM" id="MobiDB-lite"/>
    </source>
</evidence>
<dbReference type="GO" id="GO:0090080">
    <property type="term" value="P:positive regulation of MAPKKK cascade by fibroblast growth factor receptor signaling pathway"/>
    <property type="evidence" value="ECO:0007669"/>
    <property type="project" value="Ensembl"/>
</dbReference>
<feature type="signal peptide" evidence="6">
    <location>
        <begin position="1"/>
        <end position="28"/>
    </location>
</feature>
<proteinExistence type="inferred from homology"/>
<dbReference type="Gene3D" id="2.80.10.50">
    <property type="match status" value="1"/>
</dbReference>
<dbReference type="PaxDb" id="9986-ENSOCUP00000014754"/>
<protein>
    <recommendedName>
        <fullName evidence="6">Fibroblast growth factor</fullName>
        <shortName evidence="6">FGF</shortName>
    </recommendedName>
</protein>
<gene>
    <name evidence="9" type="primary">FGF21</name>
    <name evidence="8" type="synonym">FGF8C</name>
</gene>
<dbReference type="Pfam" id="PF00167">
    <property type="entry name" value="FGF"/>
    <property type="match status" value="1"/>
</dbReference>
<dbReference type="SMART" id="SM00442">
    <property type="entry name" value="FGF"/>
    <property type="match status" value="1"/>
</dbReference>
<comment type="similarity">
    <text evidence="2 6">Belongs to the heparin-binding growth factors family.</text>
</comment>
<reference evidence="8" key="2">
    <citation type="journal article" date="2020" name="BMC Genomics">
        <title>Comparative genomic analysis of eutherian fibroblast growth factor genes.</title>
        <authorList>
            <person name="Premzl M."/>
        </authorList>
    </citation>
    <scope>NUCLEOTIDE SEQUENCE</scope>
</reference>
<dbReference type="AlphaFoldDB" id="G1TD53"/>
<evidence type="ECO:0000256" key="5">
    <source>
        <dbReference type="ARBA" id="ARBA00023030"/>
    </source>
</evidence>
<reference evidence="9 10" key="1">
    <citation type="journal article" date="2011" name="Nature">
        <title>A high-resolution map of human evolutionary constraint using 29 mammals.</title>
        <authorList>
            <person name="Lindblad-Toh K."/>
            <person name="Garber M."/>
            <person name="Zuk O."/>
            <person name="Lin M.F."/>
            <person name="Parker B.J."/>
            <person name="Washietl S."/>
            <person name="Kheradpour P."/>
            <person name="Ernst J."/>
            <person name="Jordan G."/>
            <person name="Mauceli E."/>
            <person name="Ward L.D."/>
            <person name="Lowe C.B."/>
            <person name="Holloway A.K."/>
            <person name="Clamp M."/>
            <person name="Gnerre S."/>
            <person name="Alfoldi J."/>
            <person name="Beal K."/>
            <person name="Chang J."/>
            <person name="Clawson H."/>
            <person name="Cuff J."/>
            <person name="Di Palma F."/>
            <person name="Fitzgerald S."/>
            <person name="Flicek P."/>
            <person name="Guttman M."/>
            <person name="Hubisz M.J."/>
            <person name="Jaffe D.B."/>
            <person name="Jungreis I."/>
            <person name="Kent W.J."/>
            <person name="Kostka D."/>
            <person name="Lara M."/>
            <person name="Martins A.L."/>
            <person name="Massingham T."/>
            <person name="Moltke I."/>
            <person name="Raney B.J."/>
            <person name="Rasmussen M.D."/>
            <person name="Robinson J."/>
            <person name="Stark A."/>
            <person name="Vilella A.J."/>
            <person name="Wen J."/>
            <person name="Xie X."/>
            <person name="Zody M.C."/>
            <person name="Baldwin J."/>
            <person name="Bloom T."/>
            <person name="Chin C.W."/>
            <person name="Heiman D."/>
            <person name="Nicol R."/>
            <person name="Nusbaum C."/>
            <person name="Young S."/>
            <person name="Wilkinson J."/>
            <person name="Worley K.C."/>
            <person name="Kovar C.L."/>
            <person name="Muzny D.M."/>
            <person name="Gibbs R.A."/>
            <person name="Cree A."/>
            <person name="Dihn H.H."/>
            <person name="Fowler G."/>
            <person name="Jhangiani S."/>
            <person name="Joshi V."/>
            <person name="Lee S."/>
            <person name="Lewis L.R."/>
            <person name="Nazareth L.V."/>
            <person name="Okwuonu G."/>
            <person name="Santibanez J."/>
            <person name="Warren W.C."/>
            <person name="Mardis E.R."/>
            <person name="Weinstock G.M."/>
            <person name="Wilson R.K."/>
            <person name="Delehaunty K."/>
            <person name="Dooling D."/>
            <person name="Fronik C."/>
            <person name="Fulton L."/>
            <person name="Fulton B."/>
            <person name="Graves T."/>
            <person name="Minx P."/>
            <person name="Sodergren E."/>
            <person name="Birney E."/>
            <person name="Margulies E.H."/>
            <person name="Herrero J."/>
            <person name="Green E.D."/>
            <person name="Haussler D."/>
            <person name="Siepel A."/>
            <person name="Goldman N."/>
            <person name="Pollard K.S."/>
            <person name="Pedersen J.S."/>
            <person name="Lander E.S."/>
            <person name="Kellis M."/>
        </authorList>
    </citation>
    <scope>NUCLEOTIDE SEQUENCE [LARGE SCALE GENOMIC DNA]</scope>
    <source>
        <strain evidence="10">Thorbecke</strain>
        <strain evidence="9">Thorbecke inbred</strain>
    </source>
</reference>
<dbReference type="PANTHER" id="PTHR11486">
    <property type="entry name" value="FIBROBLAST GROWTH FACTOR"/>
    <property type="match status" value="1"/>
</dbReference>
<feature type="chain" id="PRO_5044524204" description="Fibroblast growth factor" evidence="6">
    <location>
        <begin position="29"/>
        <end position="209"/>
    </location>
</feature>
<dbReference type="GO" id="GO:0008284">
    <property type="term" value="P:positive regulation of cell population proliferation"/>
    <property type="evidence" value="ECO:0007669"/>
    <property type="project" value="Ensembl"/>
</dbReference>
<dbReference type="GO" id="GO:0120162">
    <property type="term" value="P:positive regulation of cold-induced thermogenesis"/>
    <property type="evidence" value="ECO:0007669"/>
    <property type="project" value="Ensembl"/>
</dbReference>
<evidence type="ECO:0000256" key="2">
    <source>
        <dbReference type="ARBA" id="ARBA00007936"/>
    </source>
</evidence>
<evidence type="ECO:0000256" key="4">
    <source>
        <dbReference type="ARBA" id="ARBA00022729"/>
    </source>
</evidence>
<dbReference type="GeneID" id="100356340"/>
<evidence type="ECO:0000256" key="3">
    <source>
        <dbReference type="ARBA" id="ARBA00022525"/>
    </source>
</evidence>
<name>G1TD53_RABIT</name>
<feature type="compositionally biased region" description="Low complexity" evidence="7">
    <location>
        <begin position="179"/>
        <end position="195"/>
    </location>
</feature>
<dbReference type="GO" id="GO:0046326">
    <property type="term" value="P:positive regulation of D-glucose import"/>
    <property type="evidence" value="ECO:0007669"/>
    <property type="project" value="Ensembl"/>
</dbReference>
<keyword evidence="5" id="KW-0339">Growth factor</keyword>
<dbReference type="RefSeq" id="XP_002723745.1">
    <property type="nucleotide sequence ID" value="XM_002723699.5"/>
</dbReference>
<dbReference type="PROSITE" id="PS51257">
    <property type="entry name" value="PROKAR_LIPOPROTEIN"/>
    <property type="match status" value="1"/>
</dbReference>
<feature type="region of interest" description="Disordered" evidence="7">
    <location>
        <begin position="146"/>
        <end position="209"/>
    </location>
</feature>
<evidence type="ECO:0000313" key="10">
    <source>
        <dbReference type="Proteomes" id="UP000001811"/>
    </source>
</evidence>
<dbReference type="GO" id="GO:0008083">
    <property type="term" value="F:growth factor activity"/>
    <property type="evidence" value="ECO:0007669"/>
    <property type="project" value="UniProtKB-KW"/>
</dbReference>
<dbReference type="Ensembl" id="ENSOCUT00000017167.2">
    <property type="protein sequence ID" value="ENSOCUP00000014754.2"/>
    <property type="gene ID" value="ENSOCUG00000017171.2"/>
</dbReference>
<dbReference type="FunFam" id="2.80.10.50:FF:000053">
    <property type="entry name" value="Fibroblast growth factor"/>
    <property type="match status" value="1"/>
</dbReference>
<dbReference type="HOGENOM" id="CLU_094251_2_0_1"/>
<keyword evidence="4 6" id="KW-0732">Signal</keyword>
<keyword evidence="3" id="KW-0964">Secreted</keyword>
<dbReference type="GO" id="GO:0070374">
    <property type="term" value="P:positive regulation of ERK1 and ERK2 cascade"/>
    <property type="evidence" value="ECO:0007669"/>
    <property type="project" value="Ensembl"/>
</dbReference>
<evidence type="ECO:0000256" key="1">
    <source>
        <dbReference type="ARBA" id="ARBA00004613"/>
    </source>
</evidence>
<dbReference type="SMR" id="G1TD53"/>
<dbReference type="GO" id="GO:0005615">
    <property type="term" value="C:extracellular space"/>
    <property type="evidence" value="ECO:0007669"/>
    <property type="project" value="Ensembl"/>
</dbReference>
<evidence type="ECO:0000313" key="9">
    <source>
        <dbReference type="Ensembl" id="ENSOCUP00000014754.2"/>
    </source>
</evidence>
<dbReference type="PROSITE" id="PS00247">
    <property type="entry name" value="HBGF_FGF"/>
    <property type="match status" value="1"/>
</dbReference>
<evidence type="ECO:0000256" key="6">
    <source>
        <dbReference type="RuleBase" id="RU049442"/>
    </source>
</evidence>
<evidence type="ECO:0000313" key="8">
    <source>
        <dbReference type="EMBL" id="VDK10997.1"/>
    </source>
</evidence>
<dbReference type="OrthoDB" id="5987799at2759"/>
<dbReference type="Proteomes" id="UP000001811">
    <property type="component" value="Unplaced"/>
</dbReference>
<dbReference type="EMBL" id="LR130417">
    <property type="protein sequence ID" value="VDK10997.1"/>
    <property type="molecule type" value="Genomic_DNA"/>
</dbReference>
<dbReference type="CTD" id="26291"/>
<dbReference type="KEGG" id="ocu:100356340"/>
<dbReference type="STRING" id="9986.ENSOCUP00000014754"/>
<dbReference type="eggNOG" id="KOG3885">
    <property type="taxonomic scope" value="Eukaryota"/>
</dbReference>
<dbReference type="InterPro" id="IPR008996">
    <property type="entry name" value="IL1/FGF"/>
</dbReference>
<sequence>MDWGKAKCRPPGLWVPALAALLLGACQAHPIPDSSPLLQFGDQVRQQHLYTDDAQETEAHLEIRADGTVVGAARRSPESLLQMKALQPGIIQILGVQTSRFLCQRPDGTLYGSLHFDREACSFRELLREDGYNVYLSEALGLPLRLSPGSSPRRAPAPRGPARFLPLPGLPPDLPEPPGLLAAAPPDVDSPDPLSMVQPALDQSPSYTS</sequence>
<dbReference type="GeneTree" id="ENSGT00940000161866"/>
<organism evidence="9 10">
    <name type="scientific">Oryctolagus cuniculus</name>
    <name type="common">Rabbit</name>
    <dbReference type="NCBI Taxonomy" id="9986"/>
    <lineage>
        <taxon>Eukaryota</taxon>
        <taxon>Metazoa</taxon>
        <taxon>Chordata</taxon>
        <taxon>Craniata</taxon>
        <taxon>Vertebrata</taxon>
        <taxon>Euteleostomi</taxon>
        <taxon>Mammalia</taxon>
        <taxon>Eutheria</taxon>
        <taxon>Euarchontoglires</taxon>
        <taxon>Glires</taxon>
        <taxon>Lagomorpha</taxon>
        <taxon>Leporidae</taxon>
        <taxon>Oryctolagus</taxon>
    </lineage>
</organism>
<comment type="subcellular location">
    <subcellularLocation>
        <location evidence="1">Secreted</location>
    </subcellularLocation>
</comment>